<feature type="signal peptide" evidence="2">
    <location>
        <begin position="1"/>
        <end position="23"/>
    </location>
</feature>
<evidence type="ECO:0000313" key="4">
    <source>
        <dbReference type="Proteomes" id="UP000631653"/>
    </source>
</evidence>
<dbReference type="Proteomes" id="UP000631653">
    <property type="component" value="Unassembled WGS sequence"/>
</dbReference>
<keyword evidence="4" id="KW-1185">Reference proteome</keyword>
<accession>A0ABX0JYI9</accession>
<gene>
    <name evidence="3" type="ORF">GOB81_02510</name>
</gene>
<dbReference type="EMBL" id="WOSY01000002">
    <property type="protein sequence ID" value="NHN87505.1"/>
    <property type="molecule type" value="Genomic_DNA"/>
</dbReference>
<evidence type="ECO:0000256" key="2">
    <source>
        <dbReference type="SAM" id="SignalP"/>
    </source>
</evidence>
<comment type="caution">
    <text evidence="3">The sequence shown here is derived from an EMBL/GenBank/DDBJ whole genome shotgun (WGS) entry which is preliminary data.</text>
</comment>
<evidence type="ECO:0000256" key="1">
    <source>
        <dbReference type="SAM" id="MobiDB-lite"/>
    </source>
</evidence>
<feature type="region of interest" description="Disordered" evidence="1">
    <location>
        <begin position="282"/>
        <end position="317"/>
    </location>
</feature>
<dbReference type="PROSITE" id="PS51257">
    <property type="entry name" value="PROKAR_LIPOPROTEIN"/>
    <property type="match status" value="1"/>
</dbReference>
<reference evidence="3 4" key="1">
    <citation type="journal article" date="2020" name="Int. J. Syst. Evol. Microbiol.">
        <title>Novel acetic acid bacteria from cider fermentations: Acetobacter conturbans sp. nov. and Acetobacter fallax sp. nov.</title>
        <authorList>
            <person name="Sombolestani A.S."/>
            <person name="Cleenwerck I."/>
            <person name="Cnockaert M."/>
            <person name="Borremans W."/>
            <person name="Wieme A.D."/>
            <person name="De Vuyst L."/>
            <person name="Vandamme P."/>
        </authorList>
    </citation>
    <scope>NUCLEOTIDE SEQUENCE [LARGE SCALE GENOMIC DNA]</scope>
    <source>
        <strain evidence="3 4">LMG 1627</strain>
    </source>
</reference>
<keyword evidence="2" id="KW-0732">Signal</keyword>
<evidence type="ECO:0000313" key="3">
    <source>
        <dbReference type="EMBL" id="NHN87505.1"/>
    </source>
</evidence>
<feature type="chain" id="PRO_5046717671" evidence="2">
    <location>
        <begin position="24"/>
        <end position="317"/>
    </location>
</feature>
<protein>
    <submittedName>
        <fullName evidence="3">Uncharacterized protein</fullName>
    </submittedName>
</protein>
<sequence length="317" mass="32746">MRKSALASTAILSLLALSGCSGSGPDETIQDQDTAYQQAMDTGSQALAIERYTVAERSYREAARLALRRDDASAIGDASYNLAVTQLAANEAPAALETVRNARNALAMRHGEEASAQTGGLPKTTHGGSAVNTDTGALDLVAAAAEYRLGQLPQAEQEAHLASQAPDTDIALRGAFVSGLVASRQGNGVTLNAAINMLQTAKLPHSAAQQGDLAELQALQALAGNPTQAMEFASTAVKLRRETGDYQAMARALALEAQAARAAGQGTRASALFAQAAQSIGATAGTDDKPAPEASRYMNESNLLAPVQPFKAKDTTP</sequence>
<proteinExistence type="predicted"/>
<organism evidence="3 4">
    <name type="scientific">Acetobacter conturbans</name>
    <dbReference type="NCBI Taxonomy" id="1737472"/>
    <lineage>
        <taxon>Bacteria</taxon>
        <taxon>Pseudomonadati</taxon>
        <taxon>Pseudomonadota</taxon>
        <taxon>Alphaproteobacteria</taxon>
        <taxon>Acetobacterales</taxon>
        <taxon>Acetobacteraceae</taxon>
        <taxon>Acetobacter</taxon>
    </lineage>
</organism>
<name>A0ABX0JYI9_9PROT</name>
<dbReference type="RefSeq" id="WP_173568805.1">
    <property type="nucleotide sequence ID" value="NZ_WOSY01000002.1"/>
</dbReference>